<accession>A0AAD7GN20</accession>
<protein>
    <submittedName>
        <fullName evidence="1">Uncharacterized protein</fullName>
    </submittedName>
</protein>
<feature type="non-terminal residue" evidence="1">
    <location>
        <position position="1"/>
    </location>
</feature>
<dbReference type="Proteomes" id="UP001221757">
    <property type="component" value="Unassembled WGS sequence"/>
</dbReference>
<dbReference type="AlphaFoldDB" id="A0AAD7GN20"/>
<sequence>ANPTQFLLPEEQKFNGTNFADFMLVFLPGIEGRGFAGYLDGTTKKPTRTTTGIAASCENPHSIISELYITVQLINPFLEEFNMHSQWLKSAILNNVINPCGLGLKMDGTPKELWDSL</sequence>
<gene>
    <name evidence="1" type="ORF">B0H17DRAFT_914062</name>
</gene>
<organism evidence="1 2">
    <name type="scientific">Mycena rosella</name>
    <name type="common">Pink bonnet</name>
    <name type="synonym">Agaricus rosellus</name>
    <dbReference type="NCBI Taxonomy" id="1033263"/>
    <lineage>
        <taxon>Eukaryota</taxon>
        <taxon>Fungi</taxon>
        <taxon>Dikarya</taxon>
        <taxon>Basidiomycota</taxon>
        <taxon>Agaricomycotina</taxon>
        <taxon>Agaricomycetes</taxon>
        <taxon>Agaricomycetidae</taxon>
        <taxon>Agaricales</taxon>
        <taxon>Marasmiineae</taxon>
        <taxon>Mycenaceae</taxon>
        <taxon>Mycena</taxon>
    </lineage>
</organism>
<feature type="non-terminal residue" evidence="1">
    <location>
        <position position="117"/>
    </location>
</feature>
<evidence type="ECO:0000313" key="2">
    <source>
        <dbReference type="Proteomes" id="UP001221757"/>
    </source>
</evidence>
<keyword evidence="2" id="KW-1185">Reference proteome</keyword>
<name>A0AAD7GN20_MYCRO</name>
<evidence type="ECO:0000313" key="1">
    <source>
        <dbReference type="EMBL" id="KAJ7695462.1"/>
    </source>
</evidence>
<reference evidence="1" key="1">
    <citation type="submission" date="2023-03" db="EMBL/GenBank/DDBJ databases">
        <title>Massive genome expansion in bonnet fungi (Mycena s.s.) driven by repeated elements and novel gene families across ecological guilds.</title>
        <authorList>
            <consortium name="Lawrence Berkeley National Laboratory"/>
            <person name="Harder C.B."/>
            <person name="Miyauchi S."/>
            <person name="Viragh M."/>
            <person name="Kuo A."/>
            <person name="Thoen E."/>
            <person name="Andreopoulos B."/>
            <person name="Lu D."/>
            <person name="Skrede I."/>
            <person name="Drula E."/>
            <person name="Henrissat B."/>
            <person name="Morin E."/>
            <person name="Kohler A."/>
            <person name="Barry K."/>
            <person name="LaButti K."/>
            <person name="Morin E."/>
            <person name="Salamov A."/>
            <person name="Lipzen A."/>
            <person name="Mereny Z."/>
            <person name="Hegedus B."/>
            <person name="Baldrian P."/>
            <person name="Stursova M."/>
            <person name="Weitz H."/>
            <person name="Taylor A."/>
            <person name="Grigoriev I.V."/>
            <person name="Nagy L.G."/>
            <person name="Martin F."/>
            <person name="Kauserud H."/>
        </authorList>
    </citation>
    <scope>NUCLEOTIDE SEQUENCE</scope>
    <source>
        <strain evidence="1">CBHHK067</strain>
    </source>
</reference>
<dbReference type="EMBL" id="JARKIE010000038">
    <property type="protein sequence ID" value="KAJ7695462.1"/>
    <property type="molecule type" value="Genomic_DNA"/>
</dbReference>
<comment type="caution">
    <text evidence="1">The sequence shown here is derived from an EMBL/GenBank/DDBJ whole genome shotgun (WGS) entry which is preliminary data.</text>
</comment>
<proteinExistence type="predicted"/>